<keyword evidence="5" id="KW-0472">Membrane</keyword>
<keyword evidence="6" id="KW-1015">Disulfide bond</keyword>
<dbReference type="CDD" id="cd00054">
    <property type="entry name" value="EGF_CA"/>
    <property type="match status" value="1"/>
</dbReference>
<feature type="compositionally biased region" description="Polar residues" evidence="8">
    <location>
        <begin position="2017"/>
        <end position="2027"/>
    </location>
</feature>
<dbReference type="FunFam" id="2.60.40.60:FF:000194">
    <property type="entry name" value="FAT atypical cadherin 2"/>
    <property type="match status" value="1"/>
</dbReference>
<dbReference type="InterPro" id="IPR000859">
    <property type="entry name" value="CUB_dom"/>
</dbReference>
<evidence type="ECO:0000256" key="3">
    <source>
        <dbReference type="ARBA" id="ARBA00022737"/>
    </source>
</evidence>
<dbReference type="Gene3D" id="2.10.25.10">
    <property type="entry name" value="Laminin"/>
    <property type="match status" value="7"/>
</dbReference>
<dbReference type="PROSITE" id="PS01186">
    <property type="entry name" value="EGF_2"/>
    <property type="match status" value="6"/>
</dbReference>
<evidence type="ECO:0000259" key="10">
    <source>
        <dbReference type="PROSITE" id="PS01186"/>
    </source>
</evidence>
<organism evidence="11 12">
    <name type="scientific">Branchiostoma lanceolatum</name>
    <name type="common">Common lancelet</name>
    <name type="synonym">Amphioxus lanceolatum</name>
    <dbReference type="NCBI Taxonomy" id="7740"/>
    <lineage>
        <taxon>Eukaryota</taxon>
        <taxon>Metazoa</taxon>
        <taxon>Chordata</taxon>
        <taxon>Cephalochordata</taxon>
        <taxon>Leptocardii</taxon>
        <taxon>Amphioxiformes</taxon>
        <taxon>Branchiostomatidae</taxon>
        <taxon>Branchiostoma</taxon>
    </lineage>
</organism>
<dbReference type="PROSITE" id="PS00022">
    <property type="entry name" value="EGF_1"/>
    <property type="match status" value="6"/>
</dbReference>
<dbReference type="InterPro" id="IPR000742">
    <property type="entry name" value="EGF"/>
</dbReference>
<dbReference type="PANTHER" id="PTHR47653">
    <property type="entry name" value="PROTEIN BARK BEETLE"/>
    <property type="match status" value="1"/>
</dbReference>
<sequence>MTTEPADTRCETPSIFSNSSATFASPNFGTSSYPVHSYCEWLIRAPVGHVILLDFLVVDLRYQSEITVYDGQDQTSSSLATYLYYPPSSGVPIASTGNSMFIVFKSGRNSGRGFLAKYEIALPRTSPYPINATNNFWGFSSHHLISKRIRDGYDYDNWADVLYDPWLLALPADVDDCPNACSHHGGCLGRTCICDRGWEGEDCSKANCKERNDCGEFGTCVGPNICRCRNGWQDDGFCKVWNEDQCPKGFIHPLYNDTTRIERILIGHNVEYVPLEGNILYRCPVRFSSWGATIFVNEGNLDIRIGQVLSSPQASGVLHKVEQVMKTDGYTVVVAHPATLEDMLDYGDFSQEVQLEMAVDMKRNEGVPELSVVERVLNGNGTLDGSTVHVITEDASVYKCIGARAMNGGEGSYHLLMRDTPVSLSVGDVIVSNHSNGILEQVIQQTSTPLGVFIETQLQDCFTTFNFQEELMTTEGETLPASLPFSGGPVGVDGLLIVDSAGKEVYLESGNVVVGRKSGRLLAKVLDITTAAEYTLVEVEPILSRSTMTMLSKRHRREDATVTPAMHPLNIVIEDLFRDVTDIFNITLSTSGELSAGIKLALAVSTSEFRTPTLKKVEAVFVGGRLEVGLEGSVDVFERTWTSGDVRTTFSPRYASLCVRNTLCIPTKIRADIVTSYKIYAEGPGSIQLSSKVVKPNIDGGGSWKPQHGSQWFSFDHNEESVSVVFDSADIVISSYSGTATGSDQTISLELKVNPTFFIEFPTAGESDEDSNILPFLEEAFGKIGQDHAFGYSITTSLQSEVLLRVSAWSCSTMCPYSDRPQYVTVTSSLDYLKGAINVTAGTDDYYQEQQWRHEEWMFSKSDCKAQSSSTDSCIDNCPCSDGATGMPHPTNESFCMCPCGCSNGKISFTHPDIPGDGCACDSCPNGDFKTANIQGNLHCPCLCPDNSTSELTSAGKCDNDEEPEWQDCVCKCPQKTECGIPPTCVVGRRGPDCRQPDCRPCQGISYDYHGIGEFWDCKSVSNDFGVQTRMYAYERASLIGATVSFDVRYSPKMGRQFVNILFSPTATFKGTTEGLCGLMDDDDANDFTGPDGTVYNDSSVFAETWRINSTHHGSGLMGSWSWNSSNFHPDDVMDPAYSDPDHRLSVGIDGLTQEQKEKAEEMCIALGLTGTLLNECIFDVSITNDTTFTEQEVFKGCPNQCSGRGRCVNGTCDCITGWSGEDCNLGNCTDCSEDHGKCELGFCRCEPGWEGAACDQQATCNAVQNCTSLSHGICVSTDVCSCKPGYIGDDCSKVPTCGNVANCTGHGVCVDYDICLCDEQWTGEKCDQFSCAALDQCSGHGRCVDIDVCFCEQGWTGSSCATPDCPAVNQCSRQGDCIRPNICQCYSGYQGLNCSQTPEYQECNENGGYVIHSEGLKECRCFPGYSGVNCSHPDCTEQNNCTNHGTCIEPNLCQCDSGYTGHQCANFSCEALRYCSGHGSCVSLDTCSCDPGWSGSSCNIANCSSKGDCSSQGTCVVPNTCECFPGFQGEDCSEENVPNEHPPIFQQDRYDASIPENLPVGSTIITVYANDTDIGRNGEVRYRLVQTGLGDEKFAVHTTLGVISSMVEFDFESLEQSLFCLIVEAFDQGVPTLTGTATITINVTDQNDNKPVISIPPDTEYYLQTTAPIGFHVTTVQAFDADRSDDNSKITYGITSVSPFVSIDATNGSVTVNSDLESGTYVVRISASDHGSPPKTDEISLRLIVTNLSTNTAPQCPDDISLRIAFYSLIRGSTIVTVEAEDHDNGPNGVVSYSFKSIKGELTTLFGIEPSTGRIYVETEVHQFDDPFLAVLMTVEVGDNAVDSMSCETNVVVIITSSEFSGTVPDNVFPTNTSEPHTIPFDTSAAGSTTQLDITAEEPDSSTVLSTTERATGSDRSTVGSTTQLGITAEEPDSSTVLSTTARATGSDRSTVGSTTQLGITAEEPDSSTVLSTTARATGSDRSTVSSTTQLGITAEEPDSSIVLSTTERATHSDRSTAWSTTQLDTTTEEPDSSTVLFTTEEATHSDRSTTWSTTQLDTTTEEPGSSTVLSTTARATGSDRSTVGTTAQLDITTEEPDSSAGYPTRTTEGRIERLKAKIDAINLNMTLTAGKLQNMAKKGLPKIPDVPQPSPTSSNTPTPAKKWREDYQCGLGYPAEDGSPAECDPDGIYPCCSPGHWCGNTEAH</sequence>
<keyword evidence="3" id="KW-0677">Repeat</keyword>
<keyword evidence="2" id="KW-0732">Signal</keyword>
<dbReference type="GO" id="GO:0005886">
    <property type="term" value="C:plasma membrane"/>
    <property type="evidence" value="ECO:0007669"/>
    <property type="project" value="InterPro"/>
</dbReference>
<dbReference type="Pfam" id="PF00028">
    <property type="entry name" value="Cadherin"/>
    <property type="match status" value="2"/>
</dbReference>
<dbReference type="SMART" id="SM00112">
    <property type="entry name" value="CA"/>
    <property type="match status" value="3"/>
</dbReference>
<dbReference type="SMART" id="SM00042">
    <property type="entry name" value="CUB"/>
    <property type="match status" value="1"/>
</dbReference>
<evidence type="ECO:0000256" key="8">
    <source>
        <dbReference type="SAM" id="MobiDB-lite"/>
    </source>
</evidence>
<dbReference type="GO" id="GO:0005509">
    <property type="term" value="F:calcium ion binding"/>
    <property type="evidence" value="ECO:0007669"/>
    <property type="project" value="InterPro"/>
</dbReference>
<keyword evidence="7" id="KW-0325">Glycoprotein</keyword>
<accession>A0A8K0EGG9</accession>
<feature type="domain" description="EGF-like" evidence="9 10">
    <location>
        <begin position="1213"/>
        <end position="1224"/>
    </location>
</feature>
<dbReference type="CDD" id="cd00041">
    <property type="entry name" value="CUB"/>
    <property type="match status" value="1"/>
</dbReference>
<dbReference type="GO" id="GO:0045217">
    <property type="term" value="P:cell-cell junction maintenance"/>
    <property type="evidence" value="ECO:0007669"/>
    <property type="project" value="TreeGrafter"/>
</dbReference>
<feature type="domain" description="EGF-like" evidence="9 10">
    <location>
        <begin position="1522"/>
        <end position="1533"/>
    </location>
</feature>
<evidence type="ECO:0000259" key="9">
    <source>
        <dbReference type="PROSITE" id="PS00022"/>
    </source>
</evidence>
<evidence type="ECO:0000313" key="12">
    <source>
        <dbReference type="Proteomes" id="UP000838412"/>
    </source>
</evidence>
<protein>
    <submittedName>
        <fullName evidence="11">TNC protein</fullName>
    </submittedName>
</protein>
<dbReference type="InterPro" id="IPR020894">
    <property type="entry name" value="Cadherin_CS"/>
</dbReference>
<evidence type="ECO:0000256" key="4">
    <source>
        <dbReference type="ARBA" id="ARBA00022837"/>
    </source>
</evidence>
<dbReference type="InterPro" id="IPR053243">
    <property type="entry name" value="SJ_maturation_regulator"/>
</dbReference>
<dbReference type="InterPro" id="IPR002126">
    <property type="entry name" value="Cadherin-like_dom"/>
</dbReference>
<dbReference type="FunFam" id="2.10.25.10:FF:000001">
    <property type="entry name" value="Tenascin C"/>
    <property type="match status" value="1"/>
</dbReference>
<evidence type="ECO:0000313" key="11">
    <source>
        <dbReference type="EMBL" id="CAH1252245.1"/>
    </source>
</evidence>
<dbReference type="OrthoDB" id="442731at2759"/>
<dbReference type="PROSITE" id="PS00232">
    <property type="entry name" value="CADHERIN_1"/>
    <property type="match status" value="1"/>
</dbReference>
<evidence type="ECO:0000256" key="1">
    <source>
        <dbReference type="ARBA" id="ARBA00004370"/>
    </source>
</evidence>
<evidence type="ECO:0000256" key="5">
    <source>
        <dbReference type="ARBA" id="ARBA00023136"/>
    </source>
</evidence>
<dbReference type="Gene3D" id="2.60.120.290">
    <property type="entry name" value="Spermadhesin, CUB domain"/>
    <property type="match status" value="1"/>
</dbReference>
<gene>
    <name evidence="11" type="primary">TNC</name>
    <name evidence="11" type="ORF">BLAG_LOCUS12376</name>
</gene>
<feature type="compositionally biased region" description="Low complexity" evidence="8">
    <location>
        <begin position="2051"/>
        <end position="2060"/>
    </location>
</feature>
<feature type="region of interest" description="Disordered" evidence="8">
    <location>
        <begin position="1895"/>
        <end position="2110"/>
    </location>
</feature>
<dbReference type="InterPro" id="IPR015919">
    <property type="entry name" value="Cadherin-like_sf"/>
</dbReference>
<evidence type="ECO:0000256" key="6">
    <source>
        <dbReference type="ARBA" id="ARBA00023157"/>
    </source>
</evidence>
<feature type="domain" description="EGF-like" evidence="9 10">
    <location>
        <begin position="1454"/>
        <end position="1465"/>
    </location>
</feature>
<comment type="subcellular location">
    <subcellularLocation>
        <location evidence="1">Membrane</location>
    </subcellularLocation>
</comment>
<feature type="domain" description="EGF-like" evidence="9 10">
    <location>
        <begin position="192"/>
        <end position="203"/>
    </location>
</feature>
<dbReference type="Pfam" id="PF25024">
    <property type="entry name" value="EGF_TEN"/>
    <property type="match status" value="1"/>
</dbReference>
<feature type="compositionally biased region" description="Polar residues" evidence="8">
    <location>
        <begin position="1935"/>
        <end position="1960"/>
    </location>
</feature>
<dbReference type="Gene3D" id="2.60.40.60">
    <property type="entry name" value="Cadherins"/>
    <property type="match status" value="3"/>
</dbReference>
<dbReference type="Proteomes" id="UP000838412">
    <property type="component" value="Chromosome 19"/>
</dbReference>
<feature type="compositionally biased region" description="Polar residues" evidence="8">
    <location>
        <begin position="1968"/>
        <end position="1993"/>
    </location>
</feature>
<dbReference type="EMBL" id="OV696704">
    <property type="protein sequence ID" value="CAH1252245.1"/>
    <property type="molecule type" value="Genomic_DNA"/>
</dbReference>
<feature type="compositionally biased region" description="Polar residues" evidence="8">
    <location>
        <begin position="2063"/>
        <end position="2093"/>
    </location>
</feature>
<dbReference type="PANTHER" id="PTHR47653:SF1">
    <property type="entry name" value="DELETED IN MALIGNANT BRAIN TUMORS 1 PROTEIN"/>
    <property type="match status" value="1"/>
</dbReference>
<keyword evidence="4" id="KW-0106">Calcium</keyword>
<feature type="domain" description="EGF-like" evidence="9 10">
    <location>
        <begin position="1350"/>
        <end position="1361"/>
    </location>
</feature>
<feature type="region of interest" description="Disordered" evidence="8">
    <location>
        <begin position="2141"/>
        <end position="2165"/>
    </location>
</feature>
<dbReference type="CDD" id="cd11304">
    <property type="entry name" value="Cadherin_repeat"/>
    <property type="match status" value="3"/>
</dbReference>
<dbReference type="SUPFAM" id="SSF49313">
    <property type="entry name" value="Cadherin-like"/>
    <property type="match status" value="3"/>
</dbReference>
<dbReference type="GO" id="GO:0007156">
    <property type="term" value="P:homophilic cell adhesion via plasma membrane adhesion molecules"/>
    <property type="evidence" value="ECO:0007669"/>
    <property type="project" value="InterPro"/>
</dbReference>
<dbReference type="SUPFAM" id="SSF49854">
    <property type="entry name" value="Spermadhesin, CUB domain"/>
    <property type="match status" value="1"/>
</dbReference>
<feature type="domain" description="EGF-like" evidence="9 10">
    <location>
        <begin position="1281"/>
        <end position="1292"/>
    </location>
</feature>
<dbReference type="Pfam" id="PF23106">
    <property type="entry name" value="EGF_Teneurin"/>
    <property type="match status" value="1"/>
</dbReference>
<reference evidence="11" key="1">
    <citation type="submission" date="2022-01" db="EMBL/GenBank/DDBJ databases">
        <authorList>
            <person name="Braso-Vives M."/>
        </authorList>
    </citation>
    <scope>NUCLEOTIDE SEQUENCE</scope>
</reference>
<proteinExistence type="predicted"/>
<dbReference type="PRINTS" id="PR00205">
    <property type="entry name" value="CADHERIN"/>
</dbReference>
<dbReference type="InterPro" id="IPR035914">
    <property type="entry name" value="Sperma_CUB_dom_sf"/>
</dbReference>
<feature type="compositionally biased region" description="Polar residues" evidence="8">
    <location>
        <begin position="1902"/>
        <end position="1927"/>
    </location>
</feature>
<evidence type="ECO:0000256" key="7">
    <source>
        <dbReference type="ARBA" id="ARBA00023180"/>
    </source>
</evidence>
<dbReference type="SMART" id="SM00181">
    <property type="entry name" value="EGF"/>
    <property type="match status" value="11"/>
</dbReference>
<name>A0A8K0EGG9_BRALA</name>
<keyword evidence="12" id="KW-1185">Reference proteome</keyword>
<evidence type="ECO:0000256" key="2">
    <source>
        <dbReference type="ARBA" id="ARBA00022729"/>
    </source>
</evidence>